<evidence type="ECO:0000256" key="3">
    <source>
        <dbReference type="ARBA" id="ARBA00022691"/>
    </source>
</evidence>
<reference evidence="5" key="1">
    <citation type="submission" date="2022-11" db="EMBL/GenBank/DDBJ databases">
        <authorList>
            <person name="Petersen C."/>
        </authorList>
    </citation>
    <scope>NUCLEOTIDE SEQUENCE</scope>
    <source>
        <strain evidence="5">IBT 19713</strain>
    </source>
</reference>
<dbReference type="Gene3D" id="3.40.50.150">
    <property type="entry name" value="Vaccinia Virus protein VP39"/>
    <property type="match status" value="1"/>
</dbReference>
<keyword evidence="3" id="KW-0949">S-adenosyl-L-methionine</keyword>
<organism evidence="5 6">
    <name type="scientific">Penicillium chermesinum</name>
    <dbReference type="NCBI Taxonomy" id="63820"/>
    <lineage>
        <taxon>Eukaryota</taxon>
        <taxon>Fungi</taxon>
        <taxon>Dikarya</taxon>
        <taxon>Ascomycota</taxon>
        <taxon>Pezizomycotina</taxon>
        <taxon>Eurotiomycetes</taxon>
        <taxon>Eurotiomycetidae</taxon>
        <taxon>Eurotiales</taxon>
        <taxon>Aspergillaceae</taxon>
        <taxon>Penicillium</taxon>
    </lineage>
</organism>
<dbReference type="InterPro" id="IPR050362">
    <property type="entry name" value="Cation-dep_OMT"/>
</dbReference>
<dbReference type="GO" id="GO:0032259">
    <property type="term" value="P:methylation"/>
    <property type="evidence" value="ECO:0007669"/>
    <property type="project" value="UniProtKB-KW"/>
</dbReference>
<keyword evidence="6" id="KW-1185">Reference proteome</keyword>
<name>A0A9W9TLW5_9EURO</name>
<keyword evidence="1" id="KW-0489">Methyltransferase</keyword>
<evidence type="ECO:0000256" key="1">
    <source>
        <dbReference type="ARBA" id="ARBA00022603"/>
    </source>
</evidence>
<dbReference type="EMBL" id="JAPQKS010000005">
    <property type="protein sequence ID" value="KAJ5225920.1"/>
    <property type="molecule type" value="Genomic_DNA"/>
</dbReference>
<gene>
    <name evidence="5" type="ORF">N7468_007145</name>
</gene>
<dbReference type="AlphaFoldDB" id="A0A9W9TLW5"/>
<dbReference type="PANTHER" id="PTHR10509:SF14">
    <property type="entry name" value="CAFFEOYL-COA O-METHYLTRANSFERASE 3-RELATED"/>
    <property type="match status" value="1"/>
</dbReference>
<dbReference type="PROSITE" id="PS51682">
    <property type="entry name" value="SAM_OMT_I"/>
    <property type="match status" value="1"/>
</dbReference>
<comment type="caution">
    <text evidence="5">The sequence shown here is derived from an EMBL/GenBank/DDBJ whole genome shotgun (WGS) entry which is preliminary data.</text>
</comment>
<dbReference type="Pfam" id="PF01596">
    <property type="entry name" value="Methyltransf_3"/>
    <property type="match status" value="1"/>
</dbReference>
<dbReference type="InterPro" id="IPR002935">
    <property type="entry name" value="SAM_O-MeTrfase"/>
</dbReference>
<protein>
    <recommendedName>
        <fullName evidence="7">O-methyltransferase</fullName>
    </recommendedName>
</protein>
<dbReference type="GeneID" id="83203744"/>
<dbReference type="GO" id="GO:0008171">
    <property type="term" value="F:O-methyltransferase activity"/>
    <property type="evidence" value="ECO:0007669"/>
    <property type="project" value="InterPro"/>
</dbReference>
<reference evidence="5" key="2">
    <citation type="journal article" date="2023" name="IMA Fungus">
        <title>Comparative genomic study of the Penicillium genus elucidates a diverse pangenome and 15 lateral gene transfer events.</title>
        <authorList>
            <person name="Petersen C."/>
            <person name="Sorensen T."/>
            <person name="Nielsen M.R."/>
            <person name="Sondergaard T.E."/>
            <person name="Sorensen J.L."/>
            <person name="Fitzpatrick D.A."/>
            <person name="Frisvad J.C."/>
            <person name="Nielsen K.L."/>
        </authorList>
    </citation>
    <scope>NUCLEOTIDE SEQUENCE</scope>
    <source>
        <strain evidence="5">IBT 19713</strain>
    </source>
</reference>
<keyword evidence="2" id="KW-0808">Transferase</keyword>
<evidence type="ECO:0008006" key="7">
    <source>
        <dbReference type="Google" id="ProtNLM"/>
    </source>
</evidence>
<dbReference type="InterPro" id="IPR029063">
    <property type="entry name" value="SAM-dependent_MTases_sf"/>
</dbReference>
<accession>A0A9W9TLW5</accession>
<evidence type="ECO:0000313" key="6">
    <source>
        <dbReference type="Proteomes" id="UP001150941"/>
    </source>
</evidence>
<dbReference type="GO" id="GO:0008757">
    <property type="term" value="F:S-adenosylmethionine-dependent methyltransferase activity"/>
    <property type="evidence" value="ECO:0007669"/>
    <property type="project" value="TreeGrafter"/>
</dbReference>
<dbReference type="OrthoDB" id="10251242at2759"/>
<evidence type="ECO:0000256" key="4">
    <source>
        <dbReference type="ARBA" id="ARBA00023453"/>
    </source>
</evidence>
<proteinExistence type="inferred from homology"/>
<dbReference type="Proteomes" id="UP001150941">
    <property type="component" value="Unassembled WGS sequence"/>
</dbReference>
<dbReference type="SUPFAM" id="SSF53335">
    <property type="entry name" value="S-adenosyl-L-methionine-dependent methyltransferases"/>
    <property type="match status" value="1"/>
</dbReference>
<comment type="similarity">
    <text evidence="4">Belongs to the class I-like SAM-binding methyltransferase superfamily. Cation-dependent O-methyltransferase family.</text>
</comment>
<sequence>MPIENIQFKGDVEAHAETHLLHDQEALNHALHNSTKEGLPPISVSPLHGKFTSILVNLSGARNVLELGALGGYSAIQLARGLKGKGKVTSIEVDRHHRDVAIANLQHAGVKVPDEVEILLGAGLEVLPKLAAEIEEGKRERFDFVFIDADWPNQWNYFDWGVKLSNGPGSAIYIDNAVKNMFVEGVVGDHLKEDGLDVVAQIGADTRVEATVIQTVAAKSYDGIVLAVVK</sequence>
<dbReference type="RefSeq" id="XP_058329331.1">
    <property type="nucleotide sequence ID" value="XM_058476441.1"/>
</dbReference>
<evidence type="ECO:0000256" key="2">
    <source>
        <dbReference type="ARBA" id="ARBA00022679"/>
    </source>
</evidence>
<evidence type="ECO:0000313" key="5">
    <source>
        <dbReference type="EMBL" id="KAJ5225920.1"/>
    </source>
</evidence>
<dbReference type="CDD" id="cd02440">
    <property type="entry name" value="AdoMet_MTases"/>
    <property type="match status" value="1"/>
</dbReference>
<dbReference type="PANTHER" id="PTHR10509">
    <property type="entry name" value="O-METHYLTRANSFERASE-RELATED"/>
    <property type="match status" value="1"/>
</dbReference>